<feature type="non-terminal residue" evidence="1">
    <location>
        <position position="45"/>
    </location>
</feature>
<sequence length="45" mass="5019">MVTAEQHEAALWKPAAEGAVDCFLCAHRCHIAPEERGICRVRENV</sequence>
<gene>
    <name evidence="1" type="ORF">S03H2_52263</name>
</gene>
<organism evidence="1">
    <name type="scientific">marine sediment metagenome</name>
    <dbReference type="NCBI Taxonomy" id="412755"/>
    <lineage>
        <taxon>unclassified sequences</taxon>
        <taxon>metagenomes</taxon>
        <taxon>ecological metagenomes</taxon>
    </lineage>
</organism>
<evidence type="ECO:0008006" key="2">
    <source>
        <dbReference type="Google" id="ProtNLM"/>
    </source>
</evidence>
<reference evidence="1" key="1">
    <citation type="journal article" date="2014" name="Front. Microbiol.">
        <title>High frequency of phylogenetically diverse reductive dehalogenase-homologous genes in deep subseafloor sedimentary metagenomes.</title>
        <authorList>
            <person name="Kawai M."/>
            <person name="Futagami T."/>
            <person name="Toyoda A."/>
            <person name="Takaki Y."/>
            <person name="Nishi S."/>
            <person name="Hori S."/>
            <person name="Arai W."/>
            <person name="Tsubouchi T."/>
            <person name="Morono Y."/>
            <person name="Uchiyama I."/>
            <person name="Ito T."/>
            <person name="Fujiyama A."/>
            <person name="Inagaki F."/>
            <person name="Takami H."/>
        </authorList>
    </citation>
    <scope>NUCLEOTIDE SEQUENCE</scope>
    <source>
        <strain evidence="1">Expedition CK06-06</strain>
    </source>
</reference>
<proteinExistence type="predicted"/>
<protein>
    <recommendedName>
        <fullName evidence="2">AmmeMemoRadiSam system radical SAM enzyme</fullName>
    </recommendedName>
</protein>
<name>X1H5G7_9ZZZZ</name>
<dbReference type="AlphaFoldDB" id="X1H5G7"/>
<dbReference type="EMBL" id="BARU01033199">
    <property type="protein sequence ID" value="GAH64637.1"/>
    <property type="molecule type" value="Genomic_DNA"/>
</dbReference>
<evidence type="ECO:0000313" key="1">
    <source>
        <dbReference type="EMBL" id="GAH64637.1"/>
    </source>
</evidence>
<accession>X1H5G7</accession>
<comment type="caution">
    <text evidence="1">The sequence shown here is derived from an EMBL/GenBank/DDBJ whole genome shotgun (WGS) entry which is preliminary data.</text>
</comment>